<reference evidence="1" key="1">
    <citation type="submission" date="2018-01" db="EMBL/GenBank/DDBJ databases">
        <title>Complete sequencing of a NDM-1 plasmid.</title>
        <authorList>
            <person name="Dong D."/>
            <person name="Jia N."/>
            <person name="Zhang H."/>
            <person name="Zhao H."/>
            <person name="Liu Z."/>
            <person name="Zhu Y."/>
        </authorList>
    </citation>
    <scope>NUCLEOTIDE SEQUENCE</scope>
    <source>
        <strain evidence="1">TJ03</strain>
        <plasmid evidence="1">pNDM-TJ03</plasmid>
    </source>
</reference>
<keyword evidence="1" id="KW-0614">Plasmid</keyword>
<sequence length="47" mass="5325">MPGLAFAHAGGYVCYLVWRKRGQWLCRVNQHLTGTQVEPGLDGLDFY</sequence>
<evidence type="ECO:0000313" key="1">
    <source>
        <dbReference type="EMBL" id="AXJ98644.1"/>
    </source>
</evidence>
<organism evidence="1">
    <name type="scientific">Klebsiella pneumoniae</name>
    <dbReference type="NCBI Taxonomy" id="573"/>
    <lineage>
        <taxon>Bacteria</taxon>
        <taxon>Pseudomonadati</taxon>
        <taxon>Pseudomonadota</taxon>
        <taxon>Gammaproteobacteria</taxon>
        <taxon>Enterobacterales</taxon>
        <taxon>Enterobacteriaceae</taxon>
        <taxon>Klebsiella/Raoultella group</taxon>
        <taxon>Klebsiella</taxon>
        <taxon>Klebsiella pneumoniae complex</taxon>
    </lineage>
</organism>
<proteinExistence type="predicted"/>
<dbReference type="EMBL" id="MG845201">
    <property type="protein sequence ID" value="AXJ98644.1"/>
    <property type="molecule type" value="Genomic_DNA"/>
</dbReference>
<dbReference type="AlphaFoldDB" id="A0A345WY91"/>
<protein>
    <submittedName>
        <fullName evidence="1">Uncharacterized protein</fullName>
    </submittedName>
</protein>
<geneLocation type="plasmid" evidence="1">
    <name>pNDM-TJ03</name>
</geneLocation>
<accession>A0A345WY91</accession>
<name>A0A345WY91_KLEPN</name>